<comment type="caution">
    <text evidence="1">The sequence shown here is derived from an EMBL/GenBank/DDBJ whole genome shotgun (WGS) entry which is preliminary data.</text>
</comment>
<protein>
    <recommendedName>
        <fullName evidence="3">Lipoprotein</fullName>
    </recommendedName>
</protein>
<sequence>MKIRSLSFCICIIITLMGCSSNKIHDEPSDKYPFEEKMKTVLDENLEVVNSLNRAEVQLAYIELPANSIETKKIIKLLGDDGWILKGSGVSVDTYCLGVRNSINIASPILFNATDYKGNKVKVTKSNVDIISYSYNKWGDDLCE</sequence>
<dbReference type="OrthoDB" id="6710123at2"/>
<proteinExistence type="predicted"/>
<dbReference type="RefSeq" id="WP_120383217.1">
    <property type="nucleotide sequence ID" value="NZ_RAXT01000005.1"/>
</dbReference>
<dbReference type="Proteomes" id="UP000280405">
    <property type="component" value="Unassembled WGS sequence"/>
</dbReference>
<dbReference type="AlphaFoldDB" id="A0A3A8FEF7"/>
<accession>A0A3A8FEF7</accession>
<name>A0A3A8FEF7_9GAMM</name>
<gene>
    <name evidence="1" type="ORF">D7V20_04950</name>
</gene>
<evidence type="ECO:0000313" key="2">
    <source>
        <dbReference type="Proteomes" id="UP000280405"/>
    </source>
</evidence>
<evidence type="ECO:0000313" key="1">
    <source>
        <dbReference type="EMBL" id="RKG39541.1"/>
    </source>
</evidence>
<dbReference type="PROSITE" id="PS51257">
    <property type="entry name" value="PROKAR_LIPOPROTEIN"/>
    <property type="match status" value="1"/>
</dbReference>
<organism evidence="1 2">
    <name type="scientific">Acinetobacter rongchengensis</name>
    <dbReference type="NCBI Taxonomy" id="2419601"/>
    <lineage>
        <taxon>Bacteria</taxon>
        <taxon>Pseudomonadati</taxon>
        <taxon>Pseudomonadota</taxon>
        <taxon>Gammaproteobacteria</taxon>
        <taxon>Moraxellales</taxon>
        <taxon>Moraxellaceae</taxon>
        <taxon>Acinetobacter</taxon>
    </lineage>
</organism>
<dbReference type="EMBL" id="RAXT01000005">
    <property type="protein sequence ID" value="RKG39541.1"/>
    <property type="molecule type" value="Genomic_DNA"/>
</dbReference>
<reference evidence="1 2" key="1">
    <citation type="submission" date="2018-09" db="EMBL/GenBank/DDBJ databases">
        <title>The draft genome of Acinetobacter spp. strains.</title>
        <authorList>
            <person name="Qin J."/>
            <person name="Feng Y."/>
            <person name="Zong Z."/>
        </authorList>
    </citation>
    <scope>NUCLEOTIDE SEQUENCE [LARGE SCALE GENOMIC DNA]</scope>
    <source>
        <strain evidence="1 2">WCHAc060115</strain>
    </source>
</reference>
<evidence type="ECO:0008006" key="3">
    <source>
        <dbReference type="Google" id="ProtNLM"/>
    </source>
</evidence>
<keyword evidence="2" id="KW-1185">Reference proteome</keyword>